<comment type="caution">
    <text evidence="1">The sequence shown here is derived from an EMBL/GenBank/DDBJ whole genome shotgun (WGS) entry which is preliminary data.</text>
</comment>
<dbReference type="EMBL" id="VIWO01000015">
    <property type="protein sequence ID" value="TWF32536.1"/>
    <property type="molecule type" value="Genomic_DNA"/>
</dbReference>
<dbReference type="OrthoDB" id="1117670at2"/>
<accession>A0A561P344</accession>
<reference evidence="1 2" key="1">
    <citation type="submission" date="2019-06" db="EMBL/GenBank/DDBJ databases">
        <title>Sorghum-associated microbial communities from plants grown in Nebraska, USA.</title>
        <authorList>
            <person name="Schachtman D."/>
        </authorList>
    </citation>
    <scope>NUCLEOTIDE SEQUENCE [LARGE SCALE GENOMIC DNA]</scope>
    <source>
        <strain evidence="1 2">1209</strain>
    </source>
</reference>
<dbReference type="AlphaFoldDB" id="A0A561P344"/>
<proteinExistence type="predicted"/>
<gene>
    <name evidence="1" type="ORF">FHW36_11562</name>
</gene>
<evidence type="ECO:0000313" key="1">
    <source>
        <dbReference type="EMBL" id="TWF32536.1"/>
    </source>
</evidence>
<evidence type="ECO:0000313" key="2">
    <source>
        <dbReference type="Proteomes" id="UP000320811"/>
    </source>
</evidence>
<dbReference type="Pfam" id="PF14054">
    <property type="entry name" value="DUF4249"/>
    <property type="match status" value="1"/>
</dbReference>
<name>A0A561P344_9BACT</name>
<dbReference type="InterPro" id="IPR025345">
    <property type="entry name" value="DUF4249"/>
</dbReference>
<organism evidence="1 2">
    <name type="scientific">Chitinophaga polysaccharea</name>
    <dbReference type="NCBI Taxonomy" id="1293035"/>
    <lineage>
        <taxon>Bacteria</taxon>
        <taxon>Pseudomonadati</taxon>
        <taxon>Bacteroidota</taxon>
        <taxon>Chitinophagia</taxon>
        <taxon>Chitinophagales</taxon>
        <taxon>Chitinophagaceae</taxon>
        <taxon>Chitinophaga</taxon>
    </lineage>
</organism>
<dbReference type="Proteomes" id="UP000320811">
    <property type="component" value="Unassembled WGS sequence"/>
</dbReference>
<sequence>MKKSLLFILSAVVAGLTACEDKIDLNIAKGTSYPVLDAWITTETGQQNIRFTMSVPYTDDNPAPIIDDATITLTDLTTGTSYPFVFKNKMYSYDATSKPIGVVGHAYKLHIQYKNETFDAYDSIKRVPQIDSITYEFKKKEEALSGKEGFYAKFYAKDLAGGTDYYWIRSYRNDTLRRLEDNFSVDGSFDDGVADGIPFILPLQEGITDYQKPFLANEKVIVRLSSLTYASYEFLKQVNDQVNAGGLFAKVLENVKSNVENTTANGKVRILGRFGTSAVSKAEKTIIK</sequence>
<protein>
    <submittedName>
        <fullName evidence="1">Uncharacterized protein DUF4249</fullName>
    </submittedName>
</protein>
<keyword evidence="2" id="KW-1185">Reference proteome</keyword>
<dbReference type="PROSITE" id="PS51257">
    <property type="entry name" value="PROKAR_LIPOPROTEIN"/>
    <property type="match status" value="1"/>
</dbReference>
<dbReference type="RefSeq" id="WP_145674958.1">
    <property type="nucleotide sequence ID" value="NZ_VIWO01000015.1"/>
</dbReference>